<evidence type="ECO:0000313" key="1">
    <source>
        <dbReference type="EMBL" id="AKH48684.1"/>
    </source>
</evidence>
<protein>
    <submittedName>
        <fullName evidence="1">Uncharacterized protein</fullName>
    </submittedName>
</protein>
<reference evidence="1" key="1">
    <citation type="journal article" date="2015" name="Front. Microbiol.">
        <title>Combining genomic sequencing methods to explore viral diversity and reveal potential virus-host interactions.</title>
        <authorList>
            <person name="Chow C.E."/>
            <person name="Winget D.M."/>
            <person name="White R.A.III."/>
            <person name="Hallam S.J."/>
            <person name="Suttle C.A."/>
        </authorList>
    </citation>
    <scope>NUCLEOTIDE SEQUENCE</scope>
    <source>
        <strain evidence="1">Oxic3_2</strain>
    </source>
</reference>
<reference evidence="1" key="2">
    <citation type="submission" date="2015-03" db="EMBL/GenBank/DDBJ databases">
        <authorList>
            <person name="Chow C.-E.T."/>
            <person name="Winget D.M."/>
            <person name="White R.A.III."/>
            <person name="Hallam S.J."/>
            <person name="Suttle C.A."/>
        </authorList>
    </citation>
    <scope>NUCLEOTIDE SEQUENCE</scope>
    <source>
        <strain evidence="1">Oxic3_2</strain>
    </source>
</reference>
<proteinExistence type="predicted"/>
<name>A0A0F7L7Z1_9VIRU</name>
<sequence>MVFSFIVWTIDFDQTRMTIFSMKRASHKFTFMFMNRSSPYLTSTFDFKYERILTYNFCLHHGFRNAWTDLLTSFYIGHNIATFFIRGHFKLFPYVYRRDLMCRQFFYI</sequence>
<organism evidence="1">
    <name type="scientific">uncultured marine virus</name>
    <dbReference type="NCBI Taxonomy" id="186617"/>
    <lineage>
        <taxon>Viruses</taxon>
        <taxon>environmental samples</taxon>
    </lineage>
</organism>
<accession>A0A0F7L7Z1</accession>
<dbReference type="EMBL" id="KR029608">
    <property type="protein sequence ID" value="AKH48684.1"/>
    <property type="molecule type" value="Genomic_DNA"/>
</dbReference>